<keyword evidence="3" id="KW-0378">Hydrolase</keyword>
<comment type="caution">
    <text evidence="3">The sequence shown here is derived from an EMBL/GenBank/DDBJ whole genome shotgun (WGS) entry which is preliminary data.</text>
</comment>
<keyword evidence="4" id="KW-1185">Reference proteome</keyword>
<dbReference type="PIRSF" id="PIRSF001221">
    <property type="entry name" value="Amidase_fungi"/>
    <property type="match status" value="1"/>
</dbReference>
<dbReference type="GO" id="GO:0012505">
    <property type="term" value="C:endomembrane system"/>
    <property type="evidence" value="ECO:0007669"/>
    <property type="project" value="TreeGrafter"/>
</dbReference>
<dbReference type="Gene3D" id="3.90.1300.10">
    <property type="entry name" value="Amidase signature (AS) domain"/>
    <property type="match status" value="1"/>
</dbReference>
<dbReference type="InterPro" id="IPR023631">
    <property type="entry name" value="Amidase_dom"/>
</dbReference>
<dbReference type="EMBL" id="NCKV01004353">
    <property type="protein sequence ID" value="RWS24825.1"/>
    <property type="molecule type" value="Genomic_DNA"/>
</dbReference>
<feature type="active site" description="Acyl-ester intermediate" evidence="1">
    <location>
        <position position="228"/>
    </location>
</feature>
<dbReference type="OrthoDB" id="6428749at2759"/>
<protein>
    <submittedName>
        <fullName evidence="3">Fatty-acid amide hydrolase 2-like protein</fullName>
    </submittedName>
</protein>
<dbReference type="VEuPathDB" id="VectorBase:LDEU007215"/>
<name>A0A443SBP2_9ACAR</name>
<dbReference type="PANTHER" id="PTHR43372">
    <property type="entry name" value="FATTY-ACID AMIDE HYDROLASE"/>
    <property type="match status" value="1"/>
</dbReference>
<gene>
    <name evidence="3" type="ORF">B4U80_00655</name>
</gene>
<evidence type="ECO:0000259" key="2">
    <source>
        <dbReference type="Pfam" id="PF01425"/>
    </source>
</evidence>
<feature type="active site" description="Charge relay system" evidence="1">
    <location>
        <position position="204"/>
    </location>
</feature>
<dbReference type="InterPro" id="IPR052739">
    <property type="entry name" value="FAAH2"/>
</dbReference>
<dbReference type="SUPFAM" id="SSF75304">
    <property type="entry name" value="Amidase signature (AS) enzymes"/>
    <property type="match status" value="1"/>
</dbReference>
<feature type="active site" description="Charge relay system" evidence="1">
    <location>
        <position position="129"/>
    </location>
</feature>
<evidence type="ECO:0000313" key="3">
    <source>
        <dbReference type="EMBL" id="RWS24825.1"/>
    </source>
</evidence>
<feature type="domain" description="Amidase" evidence="2">
    <location>
        <begin position="65"/>
        <end position="507"/>
    </location>
</feature>
<dbReference type="Pfam" id="PF01425">
    <property type="entry name" value="Amidase"/>
    <property type="match status" value="1"/>
</dbReference>
<reference evidence="3 4" key="1">
    <citation type="journal article" date="2018" name="Gigascience">
        <title>Genomes of trombidid mites reveal novel predicted allergens and laterally-transferred genes associated with secondary metabolism.</title>
        <authorList>
            <person name="Dong X."/>
            <person name="Chaisiri K."/>
            <person name="Xia D."/>
            <person name="Armstrong S.D."/>
            <person name="Fang Y."/>
            <person name="Donnelly M.J."/>
            <person name="Kadowaki T."/>
            <person name="McGarry J.W."/>
            <person name="Darby A.C."/>
            <person name="Makepeace B.L."/>
        </authorList>
    </citation>
    <scope>NUCLEOTIDE SEQUENCE [LARGE SCALE GENOMIC DNA]</scope>
    <source>
        <strain evidence="3">UoL-UT</strain>
    </source>
</reference>
<accession>A0A443SBP2</accession>
<organism evidence="3 4">
    <name type="scientific">Leptotrombidium deliense</name>
    <dbReference type="NCBI Taxonomy" id="299467"/>
    <lineage>
        <taxon>Eukaryota</taxon>
        <taxon>Metazoa</taxon>
        <taxon>Ecdysozoa</taxon>
        <taxon>Arthropoda</taxon>
        <taxon>Chelicerata</taxon>
        <taxon>Arachnida</taxon>
        <taxon>Acari</taxon>
        <taxon>Acariformes</taxon>
        <taxon>Trombidiformes</taxon>
        <taxon>Prostigmata</taxon>
        <taxon>Anystina</taxon>
        <taxon>Parasitengona</taxon>
        <taxon>Trombiculoidea</taxon>
        <taxon>Trombiculidae</taxon>
        <taxon>Leptotrombidium</taxon>
    </lineage>
</organism>
<dbReference type="STRING" id="299467.A0A443SBP2"/>
<sequence>MSGFKHCFERTLRKALDFIAVIVALFLPSKKGIECLPPIRDPILLQSCVKLVDKIKAGQLKSETVVKAFIKRVEEVDPLINAVTDRRFEDAIREAQAIDRKISELRQSSNSENDELFKLPLLGVPFTGKDSLAVKGMNQTAGLYARKSFKSDEDAIAIRNIRKAGAILIGITNVPELCMWFDSDNTIFGRTNNPYDLSRVPGGSTGGNAACLAYAGSAIGIGSDIGGSIRMPSFFCGIFGHKTTNMVVPTEGHYPDVGEREKFLAAGPMCRYAADLKPFLKAMAGDNISKIAKIDEKVDFKKLKFYYGECSGEAITSPVQNEILNAIHKVVNHFAQNFGCSVRKHQFDEVKHSFDIFRYTLVACNCPPMSAEMTQHHGEVNLELELIKNLLGLSQHTLPVIICALLEKYTPKQTNGTADPDYVRMGRKLNEELTSLLGDEGIYVFPCHPEVAPKHKTTLLKFQNIAYSAIFNMLDVAITQCPVGLNSEGVPVGVQIIAKAYNDHLTLAVAEEIERAFGGWVPPSKIVID</sequence>
<dbReference type="Proteomes" id="UP000288716">
    <property type="component" value="Unassembled WGS sequence"/>
</dbReference>
<evidence type="ECO:0000256" key="1">
    <source>
        <dbReference type="PIRSR" id="PIRSR001221-1"/>
    </source>
</evidence>
<proteinExistence type="predicted"/>
<evidence type="ECO:0000313" key="4">
    <source>
        <dbReference type="Proteomes" id="UP000288716"/>
    </source>
</evidence>
<dbReference type="GO" id="GO:0016787">
    <property type="term" value="F:hydrolase activity"/>
    <property type="evidence" value="ECO:0007669"/>
    <property type="project" value="UniProtKB-KW"/>
</dbReference>
<dbReference type="AlphaFoldDB" id="A0A443SBP2"/>
<dbReference type="PANTHER" id="PTHR43372:SF4">
    <property type="entry name" value="FATTY-ACID AMIDE HYDROLASE 2"/>
    <property type="match status" value="1"/>
</dbReference>
<dbReference type="InterPro" id="IPR036928">
    <property type="entry name" value="AS_sf"/>
</dbReference>